<feature type="region of interest" description="Disordered" evidence="9">
    <location>
        <begin position="694"/>
        <end position="718"/>
    </location>
</feature>
<dbReference type="Pfam" id="PF02301">
    <property type="entry name" value="HORMA"/>
    <property type="match status" value="1"/>
</dbReference>
<keyword evidence="12" id="KW-1185">Reference proteome</keyword>
<dbReference type="PANTHER" id="PTHR48225:SF7">
    <property type="entry name" value="MEIOSIS-SPECIFIC PROTEIN HOP1"/>
    <property type="match status" value="1"/>
</dbReference>
<evidence type="ECO:0000256" key="1">
    <source>
        <dbReference type="ARBA" id="ARBA00004123"/>
    </source>
</evidence>
<dbReference type="InterPro" id="IPR011011">
    <property type="entry name" value="Znf_FYVE_PHD"/>
</dbReference>
<feature type="region of interest" description="Disordered" evidence="9">
    <location>
        <begin position="770"/>
        <end position="813"/>
    </location>
</feature>
<dbReference type="GO" id="GO:0005694">
    <property type="term" value="C:chromosome"/>
    <property type="evidence" value="ECO:0007669"/>
    <property type="project" value="UniProtKB-SubCell"/>
</dbReference>
<evidence type="ECO:0000256" key="3">
    <source>
        <dbReference type="ARBA" id="ARBA00022454"/>
    </source>
</evidence>
<comment type="subcellular location">
    <subcellularLocation>
        <location evidence="2">Chromosome</location>
    </subcellularLocation>
    <subcellularLocation>
        <location evidence="1">Nucleus</location>
    </subcellularLocation>
</comment>
<accession>A0A2S5B077</accession>
<proteinExistence type="predicted"/>
<dbReference type="Proteomes" id="UP000237144">
    <property type="component" value="Unassembled WGS sequence"/>
</dbReference>
<evidence type="ECO:0000256" key="4">
    <source>
        <dbReference type="ARBA" id="ARBA00022723"/>
    </source>
</evidence>
<organism evidence="11 12">
    <name type="scientific">Rhodotorula taiwanensis</name>
    <dbReference type="NCBI Taxonomy" id="741276"/>
    <lineage>
        <taxon>Eukaryota</taxon>
        <taxon>Fungi</taxon>
        <taxon>Dikarya</taxon>
        <taxon>Basidiomycota</taxon>
        <taxon>Pucciniomycotina</taxon>
        <taxon>Microbotryomycetes</taxon>
        <taxon>Sporidiobolales</taxon>
        <taxon>Sporidiobolaceae</taxon>
        <taxon>Rhodotorula</taxon>
    </lineage>
</organism>
<dbReference type="Pfam" id="PF20826">
    <property type="entry name" value="PHD_5"/>
    <property type="match status" value="1"/>
</dbReference>
<evidence type="ECO:0000256" key="8">
    <source>
        <dbReference type="ARBA" id="ARBA00023254"/>
    </source>
</evidence>
<feature type="region of interest" description="Disordered" evidence="9">
    <location>
        <begin position="828"/>
        <end position="896"/>
    </location>
</feature>
<dbReference type="InterPro" id="IPR013083">
    <property type="entry name" value="Znf_RING/FYVE/PHD"/>
</dbReference>
<dbReference type="OrthoDB" id="1928087at2759"/>
<dbReference type="GO" id="GO:0051598">
    <property type="term" value="P:meiotic recombination checkpoint signaling"/>
    <property type="evidence" value="ECO:0007669"/>
    <property type="project" value="TreeGrafter"/>
</dbReference>
<dbReference type="GO" id="GO:0005634">
    <property type="term" value="C:nucleus"/>
    <property type="evidence" value="ECO:0007669"/>
    <property type="project" value="UniProtKB-SubCell"/>
</dbReference>
<sequence>MCRRCSSRAAEMAQRMRPTEQKVEERVVTVQSSLQQVKELVETGIGCIAYLRGLLPEDAFADNKLAALRTTSLRSKSAAEVGAQSKVQPGPDDYTYVRVKKIKRGATTEGDKLLDYLELGAAEAIEKGYLHKLVFAIYLDPDEPTNIVESYTFTFTYETDSEGNKHPDMFVADQFSSMALSAATFDLQPRNKPRKIGDIKRQIQQMIKNLITNTQILEELPKRRFLNFRLFYTDDTPAEYEPPCFFPVPLDAPGYSLTTPSVSDVPEFCTLGSLVTGYHGVALHTVSITDHLDVKYDETISPEEALARNKRDAETRPVVWDGEALAQAVTDEDAKVVEAVPLGVHDVSGRFLPLQEVVNGDTEEMERERKRAGIEPNPEAVFVPQGRLEETIVDSHMSDNEALRRAIAATEKRPASNSMPATQVEPVVSRVRSYQPPVPFFDETQAQYQERLRANSNANAEAGPSRIRAEEKIVAGERAAGPEAEEAQPETQLIDYSQLSLQADQVAQEPLIETGPEPIAGPSTDSRSKQHPRDSKAVSEKHPKHDKHDKPPLPSRRSSRNRATFTADACECGDKEDDGGMICCSTCEVWKHAVCYGYEDAKDSRIPDIFVCYHCRAQQGLSDLSIERDREAEIGQALAELRSLALFRRAIDAVWHNGVLSIKDLAKYLAVDNSTAGQVLKRLKSESFIVEQSASRKSKGKGGTQVGSLKAPAQAVNKTSKQVKRKKLDYFSPGGGAEAKLISLLEPNNKRTQEEDVEMTDVLSVPAKPAMGAAGTAAPPMKSDNASHRQSTVPDSIVDEDTSQESAVASPAVIRNADADKFIADATKKGEQGGIVVIQPDDDADEGVAALEGPDAPKRRASMAELDANVPRSSQDSGQLPRRKRQKCSEANEVEV</sequence>
<dbReference type="STRING" id="741276.A0A2S5B077"/>
<evidence type="ECO:0000256" key="5">
    <source>
        <dbReference type="ARBA" id="ARBA00022771"/>
    </source>
</evidence>
<evidence type="ECO:0000256" key="7">
    <source>
        <dbReference type="ARBA" id="ARBA00023242"/>
    </source>
</evidence>
<evidence type="ECO:0000256" key="2">
    <source>
        <dbReference type="ARBA" id="ARBA00004286"/>
    </source>
</evidence>
<dbReference type="PANTHER" id="PTHR48225">
    <property type="entry name" value="HORMA DOMAIN-CONTAINING PROTEIN 1"/>
    <property type="match status" value="1"/>
</dbReference>
<keyword evidence="3" id="KW-0158">Chromosome</keyword>
<dbReference type="GO" id="GO:0007130">
    <property type="term" value="P:synaptonemal complex assembly"/>
    <property type="evidence" value="ECO:0007669"/>
    <property type="project" value="TreeGrafter"/>
</dbReference>
<feature type="compositionally biased region" description="Basic and acidic residues" evidence="9">
    <location>
        <begin position="526"/>
        <end position="551"/>
    </location>
</feature>
<dbReference type="InterPro" id="IPR001965">
    <property type="entry name" value="Znf_PHD"/>
</dbReference>
<keyword evidence="4" id="KW-0479">Metal-binding</keyword>
<dbReference type="Gene3D" id="3.30.900.10">
    <property type="entry name" value="HORMA domain"/>
    <property type="match status" value="1"/>
</dbReference>
<keyword evidence="7" id="KW-0539">Nucleus</keyword>
<dbReference type="InterPro" id="IPR051294">
    <property type="entry name" value="HORMA_MeioticProgression"/>
</dbReference>
<gene>
    <name evidence="11" type="ORF">BMF94_6762</name>
</gene>
<name>A0A2S5B077_9BASI</name>
<dbReference type="GO" id="GO:0008270">
    <property type="term" value="F:zinc ion binding"/>
    <property type="evidence" value="ECO:0007669"/>
    <property type="project" value="UniProtKB-KW"/>
</dbReference>
<evidence type="ECO:0000256" key="9">
    <source>
        <dbReference type="SAM" id="MobiDB-lite"/>
    </source>
</evidence>
<dbReference type="PROSITE" id="PS50815">
    <property type="entry name" value="HORMA"/>
    <property type="match status" value="1"/>
</dbReference>
<dbReference type="InterPro" id="IPR036570">
    <property type="entry name" value="HORMA_dom_sf"/>
</dbReference>
<dbReference type="SUPFAM" id="SSF57903">
    <property type="entry name" value="FYVE/PHD zinc finger"/>
    <property type="match status" value="1"/>
</dbReference>
<keyword evidence="5" id="KW-0863">Zinc-finger</keyword>
<feature type="region of interest" description="Disordered" evidence="9">
    <location>
        <begin position="512"/>
        <end position="561"/>
    </location>
</feature>
<feature type="domain" description="HORMA" evidence="10">
    <location>
        <begin position="31"/>
        <end position="285"/>
    </location>
</feature>
<dbReference type="AlphaFoldDB" id="A0A2S5B077"/>
<dbReference type="EMBL" id="PJQD01000140">
    <property type="protein sequence ID" value="POY70179.1"/>
    <property type="molecule type" value="Genomic_DNA"/>
</dbReference>
<dbReference type="Gene3D" id="3.30.40.10">
    <property type="entry name" value="Zinc/RING finger domain, C3HC4 (zinc finger)"/>
    <property type="match status" value="1"/>
</dbReference>
<comment type="caution">
    <text evidence="11">The sequence shown here is derived from an EMBL/GenBank/DDBJ whole genome shotgun (WGS) entry which is preliminary data.</text>
</comment>
<dbReference type="SUPFAM" id="SSF56019">
    <property type="entry name" value="The spindle assembly checkpoint protein mad2"/>
    <property type="match status" value="1"/>
</dbReference>
<dbReference type="SMART" id="SM00249">
    <property type="entry name" value="PHD"/>
    <property type="match status" value="1"/>
</dbReference>
<protein>
    <recommendedName>
        <fullName evidence="10">HORMA domain-containing protein</fullName>
    </recommendedName>
</protein>
<dbReference type="CDD" id="cd15558">
    <property type="entry name" value="PHD_Hop1p_like"/>
    <property type="match status" value="1"/>
</dbReference>
<keyword evidence="6" id="KW-0862">Zinc</keyword>
<feature type="compositionally biased region" description="Low complexity" evidence="9">
    <location>
        <begin position="770"/>
        <end position="782"/>
    </location>
</feature>
<evidence type="ECO:0000259" key="10">
    <source>
        <dbReference type="PROSITE" id="PS50815"/>
    </source>
</evidence>
<evidence type="ECO:0000313" key="11">
    <source>
        <dbReference type="EMBL" id="POY70179.1"/>
    </source>
</evidence>
<evidence type="ECO:0000313" key="12">
    <source>
        <dbReference type="Proteomes" id="UP000237144"/>
    </source>
</evidence>
<reference evidence="11 12" key="1">
    <citation type="journal article" date="2018" name="Front. Microbiol.">
        <title>Prospects for Fungal Bioremediation of Acidic Radioactive Waste Sites: Characterization and Genome Sequence of Rhodotorula taiwanensis MD1149.</title>
        <authorList>
            <person name="Tkavc R."/>
            <person name="Matrosova V.Y."/>
            <person name="Grichenko O.E."/>
            <person name="Gostincar C."/>
            <person name="Volpe R.P."/>
            <person name="Klimenkova P."/>
            <person name="Gaidamakova E.K."/>
            <person name="Zhou C.E."/>
            <person name="Stewart B.J."/>
            <person name="Lyman M.G."/>
            <person name="Malfatti S.A."/>
            <person name="Rubinfeld B."/>
            <person name="Courtot M."/>
            <person name="Singh J."/>
            <person name="Dalgard C.L."/>
            <person name="Hamilton T."/>
            <person name="Frey K.G."/>
            <person name="Gunde-Cimerman N."/>
            <person name="Dugan L."/>
            <person name="Daly M.J."/>
        </authorList>
    </citation>
    <scope>NUCLEOTIDE SEQUENCE [LARGE SCALE GENOMIC DNA]</scope>
    <source>
        <strain evidence="11 12">MD1149</strain>
    </source>
</reference>
<dbReference type="InterPro" id="IPR003511">
    <property type="entry name" value="HORMA_dom"/>
</dbReference>
<feature type="region of interest" description="Disordered" evidence="9">
    <location>
        <begin position="1"/>
        <end position="22"/>
    </location>
</feature>
<evidence type="ECO:0000256" key="6">
    <source>
        <dbReference type="ARBA" id="ARBA00022833"/>
    </source>
</evidence>
<keyword evidence="8" id="KW-0469">Meiosis</keyword>